<evidence type="ECO:0000313" key="3">
    <source>
        <dbReference type="EMBL" id="KAK1283580.1"/>
    </source>
</evidence>
<keyword evidence="4" id="KW-1185">Reference proteome</keyword>
<keyword evidence="2" id="KW-0812">Transmembrane</keyword>
<accession>A0AAV9C4F1</accession>
<evidence type="ECO:0008006" key="5">
    <source>
        <dbReference type="Google" id="ProtNLM"/>
    </source>
</evidence>
<feature type="region of interest" description="Disordered" evidence="1">
    <location>
        <begin position="1"/>
        <end position="28"/>
    </location>
</feature>
<reference evidence="3" key="2">
    <citation type="submission" date="2023-06" db="EMBL/GenBank/DDBJ databases">
        <authorList>
            <person name="Ma L."/>
            <person name="Liu K.-W."/>
            <person name="Li Z."/>
            <person name="Hsiao Y.-Y."/>
            <person name="Qi Y."/>
            <person name="Fu T."/>
            <person name="Tang G."/>
            <person name="Zhang D."/>
            <person name="Sun W.-H."/>
            <person name="Liu D.-K."/>
            <person name="Li Y."/>
            <person name="Chen G.-Z."/>
            <person name="Liu X.-D."/>
            <person name="Liao X.-Y."/>
            <person name="Jiang Y.-T."/>
            <person name="Yu X."/>
            <person name="Hao Y."/>
            <person name="Huang J."/>
            <person name="Zhao X.-W."/>
            <person name="Ke S."/>
            <person name="Chen Y.-Y."/>
            <person name="Wu W.-L."/>
            <person name="Hsu J.-L."/>
            <person name="Lin Y.-F."/>
            <person name="Huang M.-D."/>
            <person name="Li C.-Y."/>
            <person name="Huang L."/>
            <person name="Wang Z.-W."/>
            <person name="Zhao X."/>
            <person name="Zhong W.-Y."/>
            <person name="Peng D.-H."/>
            <person name="Ahmad S."/>
            <person name="Lan S."/>
            <person name="Zhang J.-S."/>
            <person name="Tsai W.-C."/>
            <person name="Van De Peer Y."/>
            <person name="Liu Z.-J."/>
        </authorList>
    </citation>
    <scope>NUCLEOTIDE SEQUENCE</scope>
    <source>
        <strain evidence="3">CP</strain>
        <tissue evidence="3">Leaves</tissue>
    </source>
</reference>
<keyword evidence="2" id="KW-1133">Transmembrane helix</keyword>
<evidence type="ECO:0000313" key="4">
    <source>
        <dbReference type="Proteomes" id="UP001180020"/>
    </source>
</evidence>
<evidence type="ECO:0000256" key="1">
    <source>
        <dbReference type="SAM" id="MobiDB-lite"/>
    </source>
</evidence>
<dbReference type="EMBL" id="JAUJYO010000021">
    <property type="protein sequence ID" value="KAK1283580.1"/>
    <property type="molecule type" value="Genomic_DNA"/>
</dbReference>
<proteinExistence type="predicted"/>
<reference evidence="3" key="1">
    <citation type="journal article" date="2023" name="Nat. Commun.">
        <title>Diploid and tetraploid genomes of Acorus and the evolution of monocots.</title>
        <authorList>
            <person name="Ma L."/>
            <person name="Liu K.W."/>
            <person name="Li Z."/>
            <person name="Hsiao Y.Y."/>
            <person name="Qi Y."/>
            <person name="Fu T."/>
            <person name="Tang G.D."/>
            <person name="Zhang D."/>
            <person name="Sun W.H."/>
            <person name="Liu D.K."/>
            <person name="Li Y."/>
            <person name="Chen G.Z."/>
            <person name="Liu X.D."/>
            <person name="Liao X.Y."/>
            <person name="Jiang Y.T."/>
            <person name="Yu X."/>
            <person name="Hao Y."/>
            <person name="Huang J."/>
            <person name="Zhao X.W."/>
            <person name="Ke S."/>
            <person name="Chen Y.Y."/>
            <person name="Wu W.L."/>
            <person name="Hsu J.L."/>
            <person name="Lin Y.F."/>
            <person name="Huang M.D."/>
            <person name="Li C.Y."/>
            <person name="Huang L."/>
            <person name="Wang Z.W."/>
            <person name="Zhao X."/>
            <person name="Zhong W.Y."/>
            <person name="Peng D.H."/>
            <person name="Ahmad S."/>
            <person name="Lan S."/>
            <person name="Zhang J.S."/>
            <person name="Tsai W.C."/>
            <person name="Van de Peer Y."/>
            <person name="Liu Z.J."/>
        </authorList>
    </citation>
    <scope>NUCLEOTIDE SEQUENCE</scope>
    <source>
        <strain evidence="3">CP</strain>
    </source>
</reference>
<name>A0AAV9C4F1_ACOCL</name>
<dbReference type="AlphaFoldDB" id="A0AAV9C4F1"/>
<keyword evidence="2" id="KW-0472">Membrane</keyword>
<dbReference type="Proteomes" id="UP001180020">
    <property type="component" value="Unassembled WGS sequence"/>
</dbReference>
<feature type="region of interest" description="Disordered" evidence="1">
    <location>
        <begin position="82"/>
        <end position="106"/>
    </location>
</feature>
<protein>
    <recommendedName>
        <fullName evidence="5">Transmembrane protein</fullName>
    </recommendedName>
</protein>
<evidence type="ECO:0000256" key="2">
    <source>
        <dbReference type="SAM" id="Phobius"/>
    </source>
</evidence>
<comment type="caution">
    <text evidence="3">The sequence shown here is derived from an EMBL/GenBank/DDBJ whole genome shotgun (WGS) entry which is preliminary data.</text>
</comment>
<organism evidence="3 4">
    <name type="scientific">Acorus calamus</name>
    <name type="common">Sweet flag</name>
    <dbReference type="NCBI Taxonomy" id="4465"/>
    <lineage>
        <taxon>Eukaryota</taxon>
        <taxon>Viridiplantae</taxon>
        <taxon>Streptophyta</taxon>
        <taxon>Embryophyta</taxon>
        <taxon>Tracheophyta</taxon>
        <taxon>Spermatophyta</taxon>
        <taxon>Magnoliopsida</taxon>
        <taxon>Liliopsida</taxon>
        <taxon>Acoraceae</taxon>
        <taxon>Acorus</taxon>
    </lineage>
</organism>
<gene>
    <name evidence="3" type="ORF">QJS10_CPB21g01348</name>
</gene>
<feature type="transmembrane region" description="Helical" evidence="2">
    <location>
        <begin position="51"/>
        <end position="72"/>
    </location>
</feature>
<sequence>MRKQMITKHHLDHEATNNHVLSPPPSMAPSGSPHELLLLTRDPGFIVHGRIMTLVLVLLFALFLSSLLFLHLRSVRRRAKKGEFDHGSSFGGRSERESIGASGESV</sequence>